<reference evidence="2" key="1">
    <citation type="submission" date="2020-02" db="EMBL/GenBank/DDBJ databases">
        <authorList>
            <person name="Meier V. D."/>
        </authorList>
    </citation>
    <scope>NUCLEOTIDE SEQUENCE</scope>
    <source>
        <strain evidence="2">AVDCRST_MAG35</strain>
    </source>
</reference>
<dbReference type="AlphaFoldDB" id="A0A6J4PSL0"/>
<dbReference type="EMBL" id="CADCUY010000422">
    <property type="protein sequence ID" value="CAA9421133.1"/>
    <property type="molecule type" value="Genomic_DNA"/>
</dbReference>
<feature type="region of interest" description="Disordered" evidence="1">
    <location>
        <begin position="86"/>
        <end position="189"/>
    </location>
</feature>
<gene>
    <name evidence="2" type="ORF">AVDCRST_MAG35-1994</name>
</gene>
<name>A0A6J4PSL0_9ACTN</name>
<feature type="region of interest" description="Disordered" evidence="1">
    <location>
        <begin position="1"/>
        <end position="56"/>
    </location>
</feature>
<feature type="non-terminal residue" evidence="2">
    <location>
        <position position="317"/>
    </location>
</feature>
<feature type="compositionally biased region" description="Low complexity" evidence="1">
    <location>
        <begin position="226"/>
        <end position="237"/>
    </location>
</feature>
<accession>A0A6J4PSL0</accession>
<feature type="compositionally biased region" description="Basic residues" evidence="1">
    <location>
        <begin position="90"/>
        <end position="99"/>
    </location>
</feature>
<feature type="compositionally biased region" description="Basic residues" evidence="1">
    <location>
        <begin position="257"/>
        <end position="289"/>
    </location>
</feature>
<protein>
    <submittedName>
        <fullName evidence="2">Inner membrane ABC transporter permease protein YcjO</fullName>
    </submittedName>
</protein>
<feature type="compositionally biased region" description="Low complexity" evidence="1">
    <location>
        <begin position="115"/>
        <end position="124"/>
    </location>
</feature>
<evidence type="ECO:0000313" key="2">
    <source>
        <dbReference type="EMBL" id="CAA9421133.1"/>
    </source>
</evidence>
<proteinExistence type="predicted"/>
<organism evidence="2">
    <name type="scientific">uncultured Quadrisphaera sp</name>
    <dbReference type="NCBI Taxonomy" id="904978"/>
    <lineage>
        <taxon>Bacteria</taxon>
        <taxon>Bacillati</taxon>
        <taxon>Actinomycetota</taxon>
        <taxon>Actinomycetes</taxon>
        <taxon>Kineosporiales</taxon>
        <taxon>Kineosporiaceae</taxon>
        <taxon>Quadrisphaera</taxon>
        <taxon>environmental samples</taxon>
    </lineage>
</organism>
<feature type="compositionally biased region" description="Gly residues" evidence="1">
    <location>
        <begin position="31"/>
        <end position="46"/>
    </location>
</feature>
<evidence type="ECO:0000256" key="1">
    <source>
        <dbReference type="SAM" id="MobiDB-lite"/>
    </source>
</evidence>
<feature type="non-terminal residue" evidence="2">
    <location>
        <position position="1"/>
    </location>
</feature>
<sequence length="317" mass="32505">ERLHGRAARRAAPGRGARRPAADLADVPRGAGAGGAAGAVDGGAGLPGAAADPAEHRRAVRRVHPGELRGGLHLLGVLGLPGDHAGLRDPRHRLGHRAGPRGGAGPAPGVPGPRPGARVDAAALRRARGGRDVRLGRDAQPPVRCRQRRRHGAARLGGAGGVPQPAHQRGLAPRPRGRGAHGAADGGRLRDVALVPLRLPVPHRPAAGRAGHPGGGGAGRRRHPHAALPAHPAAPAAADHRRPGAAALHLDVQQLRRHLPAHRRGRGHRRRQRPGVRLPRGPRRRRRRLGAGPGARGGARGARGDLPAVRGQGGGGL</sequence>
<feature type="region of interest" description="Disordered" evidence="1">
    <location>
        <begin position="257"/>
        <end position="317"/>
    </location>
</feature>
<feature type="region of interest" description="Disordered" evidence="1">
    <location>
        <begin position="202"/>
        <end position="242"/>
    </location>
</feature>
<feature type="compositionally biased region" description="Gly residues" evidence="1">
    <location>
        <begin position="291"/>
        <end position="301"/>
    </location>
</feature>